<keyword evidence="3" id="KW-1185">Reference proteome</keyword>
<dbReference type="Proteomes" id="UP001161247">
    <property type="component" value="Chromosome 5"/>
</dbReference>
<accession>A0AAV1DFW4</accession>
<dbReference type="AlphaFoldDB" id="A0AAV1DFW4"/>
<dbReference type="PANTHER" id="PTHR31672:SF13">
    <property type="entry name" value="F-BOX PROTEIN CPR30-LIKE"/>
    <property type="match status" value="1"/>
</dbReference>
<sequence>MYLPPIGLPIGIKLDQRRLCGSCNGLICVTHYNGYHNDLQLGVMLWNPSLNQYWRLPDSPASLDSCKRGRRLSRTKYFFGFGYDETRDDYKVVRLVQTTYNYESLVEQEIKVYSMKSNSWKSLDPEESLGHSIVFQSSFDAVLANHSVHWVIWGGEKYDDCERHASSPSLGNRKVSNCSIAWKCLSSGACGFGWLS</sequence>
<evidence type="ECO:0000313" key="2">
    <source>
        <dbReference type="EMBL" id="CAI9106769.1"/>
    </source>
</evidence>
<name>A0AAV1DFW4_OLDCO</name>
<evidence type="ECO:0000313" key="3">
    <source>
        <dbReference type="Proteomes" id="UP001161247"/>
    </source>
</evidence>
<evidence type="ECO:0000259" key="1">
    <source>
        <dbReference type="Pfam" id="PF07734"/>
    </source>
</evidence>
<protein>
    <submittedName>
        <fullName evidence="2">OLC1v1005988C1</fullName>
    </submittedName>
</protein>
<dbReference type="InterPro" id="IPR017451">
    <property type="entry name" value="F-box-assoc_interact_dom"/>
</dbReference>
<dbReference type="Pfam" id="PF07734">
    <property type="entry name" value="FBA_1"/>
    <property type="match status" value="1"/>
</dbReference>
<dbReference type="NCBIfam" id="TIGR01640">
    <property type="entry name" value="F_box_assoc_1"/>
    <property type="match status" value="1"/>
</dbReference>
<organism evidence="2 3">
    <name type="scientific">Oldenlandia corymbosa var. corymbosa</name>
    <dbReference type="NCBI Taxonomy" id="529605"/>
    <lineage>
        <taxon>Eukaryota</taxon>
        <taxon>Viridiplantae</taxon>
        <taxon>Streptophyta</taxon>
        <taxon>Embryophyta</taxon>
        <taxon>Tracheophyta</taxon>
        <taxon>Spermatophyta</taxon>
        <taxon>Magnoliopsida</taxon>
        <taxon>eudicotyledons</taxon>
        <taxon>Gunneridae</taxon>
        <taxon>Pentapetalae</taxon>
        <taxon>asterids</taxon>
        <taxon>lamiids</taxon>
        <taxon>Gentianales</taxon>
        <taxon>Rubiaceae</taxon>
        <taxon>Rubioideae</taxon>
        <taxon>Spermacoceae</taxon>
        <taxon>Hedyotis-Oldenlandia complex</taxon>
        <taxon>Oldenlandia</taxon>
    </lineage>
</organism>
<feature type="domain" description="F-box associated beta-propeller type 1" evidence="1">
    <location>
        <begin position="22"/>
        <end position="152"/>
    </location>
</feature>
<dbReference type="PANTHER" id="PTHR31672">
    <property type="entry name" value="BNACNNG10540D PROTEIN"/>
    <property type="match status" value="1"/>
</dbReference>
<dbReference type="EMBL" id="OX459122">
    <property type="protein sequence ID" value="CAI9106769.1"/>
    <property type="molecule type" value="Genomic_DNA"/>
</dbReference>
<dbReference type="InterPro" id="IPR006527">
    <property type="entry name" value="F-box-assoc_dom_typ1"/>
</dbReference>
<dbReference type="InterPro" id="IPR050796">
    <property type="entry name" value="SCF_F-box_component"/>
</dbReference>
<proteinExistence type="predicted"/>
<reference evidence="2" key="1">
    <citation type="submission" date="2023-03" db="EMBL/GenBank/DDBJ databases">
        <authorList>
            <person name="Julca I."/>
        </authorList>
    </citation>
    <scope>NUCLEOTIDE SEQUENCE</scope>
</reference>
<gene>
    <name evidence="2" type="ORF">OLC1_LOCUS15218</name>
</gene>